<comment type="caution">
    <text evidence="1">The sequence shown here is derived from an EMBL/GenBank/DDBJ whole genome shotgun (WGS) entry which is preliminary data.</text>
</comment>
<keyword evidence="2" id="KW-1185">Reference proteome</keyword>
<evidence type="ECO:0000313" key="2">
    <source>
        <dbReference type="Proteomes" id="UP001409291"/>
    </source>
</evidence>
<accession>A0ABV0BQ74</accession>
<evidence type="ECO:0000313" key="1">
    <source>
        <dbReference type="EMBL" id="MEN5376218.1"/>
    </source>
</evidence>
<sequence>MENDKKSLNARVVRYNKHYGFLENPQKFSIESDPHRLVIRNYALRNNRRELYEEYIRNQYPEKVVKELGEFDSCLMYLKFLNKEEAKNWFLSNDTKVVESDIEALENDAILRMLFVEDEQDQKDLLNAEQSYILNRVTPESILKMRDNFWIDTRIC</sequence>
<dbReference type="Proteomes" id="UP001409291">
    <property type="component" value="Unassembled WGS sequence"/>
</dbReference>
<reference evidence="1 2" key="1">
    <citation type="submission" date="2024-04" db="EMBL/GenBank/DDBJ databases">
        <title>WGS of bacteria from Torrens River.</title>
        <authorList>
            <person name="Wyrsch E.R."/>
            <person name="Drigo B."/>
        </authorList>
    </citation>
    <scope>NUCLEOTIDE SEQUENCE [LARGE SCALE GENOMIC DNA]</scope>
    <source>
        <strain evidence="1 2">TWI391</strain>
    </source>
</reference>
<proteinExistence type="predicted"/>
<dbReference type="RefSeq" id="WP_132772755.1">
    <property type="nucleotide sequence ID" value="NZ_JBDJLH010000005.1"/>
</dbReference>
<organism evidence="1 2">
    <name type="scientific">Sphingobacterium kitahiroshimense</name>
    <dbReference type="NCBI Taxonomy" id="470446"/>
    <lineage>
        <taxon>Bacteria</taxon>
        <taxon>Pseudomonadati</taxon>
        <taxon>Bacteroidota</taxon>
        <taxon>Sphingobacteriia</taxon>
        <taxon>Sphingobacteriales</taxon>
        <taxon>Sphingobacteriaceae</taxon>
        <taxon>Sphingobacterium</taxon>
    </lineage>
</organism>
<protein>
    <submittedName>
        <fullName evidence="1">Uncharacterized protein</fullName>
    </submittedName>
</protein>
<name>A0ABV0BQ74_9SPHI</name>
<gene>
    <name evidence="1" type="ORF">ABE541_02990</name>
</gene>
<dbReference type="EMBL" id="JBDJNQ010000001">
    <property type="protein sequence ID" value="MEN5376218.1"/>
    <property type="molecule type" value="Genomic_DNA"/>
</dbReference>